<gene>
    <name evidence="2" type="ORF">C8D94_10821</name>
</gene>
<dbReference type="Gene3D" id="3.90.550.10">
    <property type="entry name" value="Spore Coat Polysaccharide Biosynthesis Protein SpsA, Chain A"/>
    <property type="match status" value="1"/>
</dbReference>
<dbReference type="InterPro" id="IPR029044">
    <property type="entry name" value="Nucleotide-diphossugar_trans"/>
</dbReference>
<comment type="caution">
    <text evidence="2">The sequence shown here is derived from an EMBL/GenBank/DDBJ whole genome shotgun (WGS) entry which is preliminary data.</text>
</comment>
<dbReference type="OrthoDB" id="761861at2"/>
<keyword evidence="2" id="KW-0808">Transferase</keyword>
<proteinExistence type="predicted"/>
<dbReference type="SUPFAM" id="SSF53448">
    <property type="entry name" value="Nucleotide-diphospho-sugar transferases"/>
    <property type="match status" value="1"/>
</dbReference>
<dbReference type="EMBL" id="QRAO01000008">
    <property type="protein sequence ID" value="RDK83233.1"/>
    <property type="molecule type" value="Genomic_DNA"/>
</dbReference>
<dbReference type="Pfam" id="PF00535">
    <property type="entry name" value="Glycos_transf_2"/>
    <property type="match status" value="1"/>
</dbReference>
<evidence type="ECO:0000313" key="2">
    <source>
        <dbReference type="EMBL" id="RDK83233.1"/>
    </source>
</evidence>
<keyword evidence="3" id="KW-1185">Reference proteome</keyword>
<dbReference type="CDD" id="cd00761">
    <property type="entry name" value="Glyco_tranf_GTA_type"/>
    <property type="match status" value="1"/>
</dbReference>
<protein>
    <submittedName>
        <fullName evidence="2">GT2 family glycosyltransferase</fullName>
    </submittedName>
</protein>
<reference evidence="2 3" key="1">
    <citation type="submission" date="2018-07" db="EMBL/GenBank/DDBJ databases">
        <title>Genomic Encyclopedia of Type Strains, Phase IV (KMG-IV): sequencing the most valuable type-strain genomes for metagenomic binning, comparative biology and taxonomic classification.</title>
        <authorList>
            <person name="Goeker M."/>
        </authorList>
    </citation>
    <scope>NUCLEOTIDE SEQUENCE [LARGE SCALE GENOMIC DNA]</scope>
    <source>
        <strain evidence="2 3">DSM 101478</strain>
    </source>
</reference>
<feature type="domain" description="Glycosyltransferase 2-like" evidence="1">
    <location>
        <begin position="3"/>
        <end position="165"/>
    </location>
</feature>
<sequence>MLSILIPTYNHNVYPLVTKLDEELAATNSTYEILVFDDGSTEPLVQNEKIEIFKNTSLRKLPHNIGRSAVRLQLAKNATYNFLLFIDADVMPVSTSFVTTYIKTIKEKEPEVAFGGIFYTEVKPPIEERLRWEYGKNREVQPVAEREKKPHFIITQNVLIKKDVYLNLSIPTENFYGDDLVFSQQLKTKGIEVLHIDNPVIHLGLESSKQYLEKALSAVSSIVALEKKGVLDPDLTKLQQAYSTLKKWKAIRLFKWYVASRKRKMEQNFLSENPNLRWFDMYRLLYYIELKEKRHA</sequence>
<organism evidence="2 3">
    <name type="scientific">Marinirhabdus gelatinilytica</name>
    <dbReference type="NCBI Taxonomy" id="1703343"/>
    <lineage>
        <taxon>Bacteria</taxon>
        <taxon>Pseudomonadati</taxon>
        <taxon>Bacteroidota</taxon>
        <taxon>Flavobacteriia</taxon>
        <taxon>Flavobacteriales</taxon>
        <taxon>Flavobacteriaceae</taxon>
    </lineage>
</organism>
<dbReference type="AlphaFoldDB" id="A0A370Q4E5"/>
<dbReference type="GO" id="GO:0016740">
    <property type="term" value="F:transferase activity"/>
    <property type="evidence" value="ECO:0007669"/>
    <property type="project" value="UniProtKB-KW"/>
</dbReference>
<accession>A0A370Q4E5</accession>
<name>A0A370Q4E5_9FLAO</name>
<dbReference type="RefSeq" id="WP_115124688.1">
    <property type="nucleotide sequence ID" value="NZ_QRAO01000008.1"/>
</dbReference>
<evidence type="ECO:0000313" key="3">
    <source>
        <dbReference type="Proteomes" id="UP000255317"/>
    </source>
</evidence>
<dbReference type="Proteomes" id="UP000255317">
    <property type="component" value="Unassembled WGS sequence"/>
</dbReference>
<evidence type="ECO:0000259" key="1">
    <source>
        <dbReference type="Pfam" id="PF00535"/>
    </source>
</evidence>
<dbReference type="InterPro" id="IPR001173">
    <property type="entry name" value="Glyco_trans_2-like"/>
</dbReference>